<dbReference type="GO" id="GO:0065002">
    <property type="term" value="P:intracellular protein transmembrane transport"/>
    <property type="evidence" value="ECO:0007669"/>
    <property type="project" value="UniProtKB-UniRule"/>
</dbReference>
<dbReference type="GO" id="GO:0015450">
    <property type="term" value="F:protein-transporting ATPase activity"/>
    <property type="evidence" value="ECO:0007669"/>
    <property type="project" value="InterPro"/>
</dbReference>
<dbReference type="Pfam" id="PF02355">
    <property type="entry name" value="SecD_SecF_C"/>
    <property type="match status" value="2"/>
</dbReference>
<feature type="domain" description="Protein export membrane protein SecD/SecF C-terminal" evidence="12">
    <location>
        <begin position="846"/>
        <end position="1028"/>
    </location>
</feature>
<comment type="similarity">
    <text evidence="10">Belongs to the SecD/SecF family. SecF subfamily.</text>
</comment>
<keyword evidence="3 9" id="KW-1003">Cell membrane</keyword>
<feature type="transmembrane region" description="Helical" evidence="9">
    <location>
        <begin position="605"/>
        <end position="627"/>
    </location>
</feature>
<evidence type="ECO:0000256" key="9">
    <source>
        <dbReference type="HAMAP-Rule" id="MF_01463"/>
    </source>
</evidence>
<dbReference type="GO" id="GO:0005886">
    <property type="term" value="C:plasma membrane"/>
    <property type="evidence" value="ECO:0007669"/>
    <property type="project" value="UniProtKB-SubCell"/>
</dbReference>
<comment type="function">
    <text evidence="9">Part of the Sec protein translocase complex. Interacts with the SecYEG preprotein conducting channel. SecDF uses the proton motive force (PMF) to complete protein translocation after the ATP-dependent function of SecA.</text>
</comment>
<dbReference type="Pfam" id="PF22599">
    <property type="entry name" value="SecDF_P1_head"/>
    <property type="match status" value="1"/>
</dbReference>
<evidence type="ECO:0000259" key="12">
    <source>
        <dbReference type="Pfam" id="PF02355"/>
    </source>
</evidence>
<comment type="caution">
    <text evidence="9">Lacks conserved residue(s) required for the propagation of feature annotation.</text>
</comment>
<dbReference type="InterPro" id="IPR054384">
    <property type="entry name" value="SecDF_P1_head"/>
</dbReference>
<dbReference type="InterPro" id="IPR005791">
    <property type="entry name" value="SecD"/>
</dbReference>
<dbReference type="RefSeq" id="WP_090388359.1">
    <property type="nucleotide sequence ID" value="NZ_FMZO01000001.1"/>
</dbReference>
<evidence type="ECO:0000256" key="11">
    <source>
        <dbReference type="SAM" id="MobiDB-lite"/>
    </source>
</evidence>
<comment type="subcellular location">
    <subcellularLocation>
        <location evidence="1 9">Cell membrane</location>
        <topology evidence="1 9">Multi-pass membrane protein</topology>
    </subcellularLocation>
</comment>
<feature type="transmembrane region" description="Helical" evidence="9">
    <location>
        <begin position="1001"/>
        <end position="1025"/>
    </location>
</feature>
<evidence type="ECO:0000259" key="13">
    <source>
        <dbReference type="Pfam" id="PF21760"/>
    </source>
</evidence>
<keyword evidence="6 9" id="KW-1133">Transmembrane helix</keyword>
<evidence type="ECO:0000256" key="3">
    <source>
        <dbReference type="ARBA" id="ARBA00022475"/>
    </source>
</evidence>
<dbReference type="InterPro" id="IPR048634">
    <property type="entry name" value="SecD_SecF_C"/>
</dbReference>
<feature type="transmembrane region" description="Helical" evidence="9">
    <location>
        <begin position="648"/>
        <end position="670"/>
    </location>
</feature>
<evidence type="ECO:0000313" key="16">
    <source>
        <dbReference type="Proteomes" id="UP000198757"/>
    </source>
</evidence>
<accession>A0A1G6J796</accession>
<dbReference type="Gene3D" id="3.30.1360.200">
    <property type="match status" value="1"/>
</dbReference>
<evidence type="ECO:0000256" key="8">
    <source>
        <dbReference type="ARBA" id="ARBA00023136"/>
    </source>
</evidence>
<keyword evidence="8 9" id="KW-0472">Membrane</keyword>
<dbReference type="NCBIfam" id="NF009585">
    <property type="entry name" value="PRK13024.1-5"/>
    <property type="match status" value="1"/>
</dbReference>
<dbReference type="InterPro" id="IPR005665">
    <property type="entry name" value="SecF_bac"/>
</dbReference>
<feature type="region of interest" description="Disordered" evidence="11">
    <location>
        <begin position="304"/>
        <end position="323"/>
    </location>
</feature>
<dbReference type="HAMAP" id="MF_01463_B">
    <property type="entry name" value="SecD_B"/>
    <property type="match status" value="1"/>
</dbReference>
<feature type="transmembrane region" description="Helical" evidence="9">
    <location>
        <begin position="734"/>
        <end position="754"/>
    </location>
</feature>
<feature type="domain" description="Protein translocase subunit SecDF P1" evidence="13">
    <location>
        <begin position="210"/>
        <end position="266"/>
    </location>
</feature>
<evidence type="ECO:0000256" key="1">
    <source>
        <dbReference type="ARBA" id="ARBA00004651"/>
    </source>
</evidence>
<keyword evidence="16" id="KW-1185">Reference proteome</keyword>
<feature type="transmembrane region" description="Helical" evidence="9">
    <location>
        <begin position="866"/>
        <end position="884"/>
    </location>
</feature>
<dbReference type="InterPro" id="IPR022646">
    <property type="entry name" value="SecD/SecF_CS"/>
</dbReference>
<dbReference type="InterPro" id="IPR048631">
    <property type="entry name" value="SecD_1st"/>
</dbReference>
<feature type="domain" description="SecDF P1 head subdomain" evidence="14">
    <location>
        <begin position="436"/>
        <end position="531"/>
    </location>
</feature>
<dbReference type="InterPro" id="IPR022813">
    <property type="entry name" value="SecD/SecF_arch_bac"/>
</dbReference>
<dbReference type="NCBIfam" id="TIGR01129">
    <property type="entry name" value="secD"/>
    <property type="match status" value="1"/>
</dbReference>
<evidence type="ECO:0000256" key="5">
    <source>
        <dbReference type="ARBA" id="ARBA00022927"/>
    </source>
</evidence>
<comment type="similarity">
    <text evidence="9">Belongs to the SecD/SecF family. SecD subfamily.</text>
</comment>
<feature type="transmembrane region" description="Helical" evidence="9">
    <location>
        <begin position="891"/>
        <end position="913"/>
    </location>
</feature>
<gene>
    <name evidence="10" type="primary">secF</name>
    <name evidence="9" type="synonym">secD</name>
    <name evidence="15" type="ORF">SAMN04487894_101422</name>
</gene>
<dbReference type="HAMAP" id="MF_01464_B">
    <property type="entry name" value="SecF_B"/>
    <property type="match status" value="1"/>
</dbReference>
<keyword evidence="7 9" id="KW-0811">Translocation</keyword>
<dbReference type="Gene3D" id="3.30.70.3220">
    <property type="match status" value="1"/>
</dbReference>
<keyword evidence="5 9" id="KW-0653">Protein transport</keyword>
<comment type="subunit">
    <text evidence="10">Forms a complex with SecD. Part of the essential Sec protein translocation apparatus which comprises SecA, SecYEG and auxiliary proteins SecDF. Other proteins may also be involved.</text>
</comment>
<keyword evidence="4 9" id="KW-0812">Transmembrane</keyword>
<protein>
    <recommendedName>
        <fullName evidence="9 10">Multifunctional fusion protein</fullName>
    </recommendedName>
    <domain>
        <recommendedName>
            <fullName evidence="9">Protein translocase subunit SecD</fullName>
        </recommendedName>
    </domain>
    <domain>
        <recommendedName>
            <fullName evidence="10">Protein-export membrane protein SecF</fullName>
        </recommendedName>
    </domain>
</protein>
<dbReference type="PANTHER" id="PTHR30081:SF1">
    <property type="entry name" value="PROTEIN TRANSLOCASE SUBUNIT SECD"/>
    <property type="match status" value="1"/>
</dbReference>
<dbReference type="GO" id="GO:0006605">
    <property type="term" value="P:protein targeting"/>
    <property type="evidence" value="ECO:0007669"/>
    <property type="project" value="UniProtKB-UniRule"/>
</dbReference>
<dbReference type="GO" id="GO:0043952">
    <property type="term" value="P:protein transport by the Sec complex"/>
    <property type="evidence" value="ECO:0007669"/>
    <property type="project" value="UniProtKB-UniRule"/>
</dbReference>
<dbReference type="FunFam" id="1.20.1640.10:FF:000004">
    <property type="entry name" value="Protein translocase subunit SecD"/>
    <property type="match status" value="1"/>
</dbReference>
<feature type="domain" description="Protein export membrane protein SecD/SecF C-terminal" evidence="12">
    <location>
        <begin position="533"/>
        <end position="702"/>
    </location>
</feature>
<dbReference type="PRINTS" id="PR01755">
    <property type="entry name" value="SECFTRNLCASE"/>
</dbReference>
<sequence length="1046" mass="115141">MQLKGLVRFFTILLIIYSLYQLSFTWFVRNHEKKLEKIAHNYVNANYQTAAQKFPSNKDSQDVYQEELSQHYNDRLSRLKDSTKDETITYGITGAISYQKAKEEELNLGLDLQGGMNVTMEVEMNGLLQTLANNSKDPNFLKALQNADNRKGNSDANFITLFVEEFKKLSPNTPLASLFATANRESLKVTDNDAKVTRFLQEQAKAAFDNTARLITTRIDKFGVAQPSINPDPSKQIITVELPGVQDKERVRKNLQASANLQFWEVYNISELWGNLQKADEIYFAQNAGKSAKDSSAKTDTAGVAAGAATTPDSSKTAGTDTAKKIQDQLSQLANADKNAAKTGDAAANQQQELQKHIWGLLIPPVDEKGGLADMGIVGQVNIKDTAAVRAMLTAPSIRSQFPSEIAWMYGMPDKIGNKKSNMVALYAIKTGGRDKAKLEGEHVTNAGADYDQSGKTNVSLEMDAIGSRVWADMTRANKGKHIAIVVDNQVYSAPVVNEAIEGGRSSISGNFSAEEAKDLANILKIGKLPAPAKIVSDETVGPTLGEAAIKGGLMSFTISFIVIFILMLIYYNTSGWVANIALILNLLFTVGVLAGLGATLTAPGIAGLVLTIGMAVDSNVIIYERIKEELTKGKSYISAINDGYNRSLAPVLDGHVTTLITAFILYYFGLGPVKGFATTQILGLLLSLFCGILVSRWVTDWFTNKNHHLKYFTSLSRSIFKHSAFKFIEFRKIAYIISVVILLLSIGTIFHGFDYGVEFNGGRSYRIDFGKKVDVEKLKVDLKATFDNENPFVKTVGDASELDITTSYLITDPNTTKADSIVSHKLFEGLKSYLPQGATYEQFDTKYKIKTNKVLPTISDDLKRGAVTATVLAILAIFVYIFLRFRDWRYSLGTIFSLLHDALVTLIVFSYARDWVPFPLEIDQHFIAAILTVIGFSMNDTVVVFDRIREDGKLYPNLDQKTLVNKAINDTLSRTIMTSFTVFITVLILFIFGGEAVRGFAFAMLIGVVTGVYSSIFVAAPVLVDLKGGLKKNKASTPVKVQPEH</sequence>
<evidence type="ECO:0000256" key="10">
    <source>
        <dbReference type="HAMAP-Rule" id="MF_01464"/>
    </source>
</evidence>
<evidence type="ECO:0000256" key="2">
    <source>
        <dbReference type="ARBA" id="ARBA00022448"/>
    </source>
</evidence>
<dbReference type="PANTHER" id="PTHR30081">
    <property type="entry name" value="PROTEIN-EXPORT MEMBRANE PROTEIN SEC"/>
    <property type="match status" value="1"/>
</dbReference>
<evidence type="ECO:0000313" key="15">
    <source>
        <dbReference type="EMBL" id="SDC13776.1"/>
    </source>
</evidence>
<feature type="transmembrane region" description="Helical" evidence="9">
    <location>
        <begin position="682"/>
        <end position="700"/>
    </location>
</feature>
<feature type="transmembrane region" description="Helical" evidence="9">
    <location>
        <begin position="977"/>
        <end position="995"/>
    </location>
</feature>
<organism evidence="15 16">
    <name type="scientific">Niabella drilacis (strain DSM 25811 / CCM 8410 / CCUG 62505 / LMG 26954 / E90)</name>
    <dbReference type="NCBI Taxonomy" id="1285928"/>
    <lineage>
        <taxon>Bacteria</taxon>
        <taxon>Pseudomonadati</taxon>
        <taxon>Bacteroidota</taxon>
        <taxon>Chitinophagia</taxon>
        <taxon>Chitinophagales</taxon>
        <taxon>Chitinophagaceae</taxon>
        <taxon>Niabella</taxon>
    </lineage>
</organism>
<dbReference type="STRING" id="1285928.SAMN04487894_101422"/>
<feature type="transmembrane region" description="Helical" evidence="9">
    <location>
        <begin position="577"/>
        <end position="599"/>
    </location>
</feature>
<dbReference type="AlphaFoldDB" id="A0A1G6J796"/>
<dbReference type="Pfam" id="PF21760">
    <property type="entry name" value="SecD_1st"/>
    <property type="match status" value="1"/>
</dbReference>
<comment type="subunit">
    <text evidence="9">Forms a complex with SecF. Part of the essential Sec protein translocation apparatus which comprises SecA, SecYEG and auxiliary proteins SecDF. Other proteins may also be involved.</text>
</comment>
<dbReference type="Gene3D" id="1.20.1640.10">
    <property type="entry name" value="Multidrug efflux transporter AcrB transmembrane domain"/>
    <property type="match status" value="2"/>
</dbReference>
<name>A0A1G6J796_NIADE</name>
<feature type="transmembrane region" description="Helical" evidence="9">
    <location>
        <begin position="925"/>
        <end position="946"/>
    </location>
</feature>
<dbReference type="Proteomes" id="UP000198757">
    <property type="component" value="Unassembled WGS sequence"/>
</dbReference>
<keyword evidence="2 9" id="KW-0813">Transport</keyword>
<dbReference type="NCBIfam" id="TIGR00966">
    <property type="entry name" value="transloc_SecF"/>
    <property type="match status" value="1"/>
</dbReference>
<evidence type="ECO:0000256" key="6">
    <source>
        <dbReference type="ARBA" id="ARBA00022989"/>
    </source>
</evidence>
<dbReference type="NCBIfam" id="TIGR00916">
    <property type="entry name" value="2A0604s01"/>
    <property type="match status" value="2"/>
</dbReference>
<evidence type="ECO:0000256" key="4">
    <source>
        <dbReference type="ARBA" id="ARBA00022692"/>
    </source>
</evidence>
<dbReference type="Pfam" id="PF07549">
    <property type="entry name" value="Sec_GG"/>
    <property type="match status" value="1"/>
</dbReference>
<proteinExistence type="inferred from homology"/>
<dbReference type="InterPro" id="IPR055344">
    <property type="entry name" value="SecD_SecF_C_bact"/>
</dbReference>
<evidence type="ECO:0000259" key="14">
    <source>
        <dbReference type="Pfam" id="PF22599"/>
    </source>
</evidence>
<dbReference type="InterPro" id="IPR022645">
    <property type="entry name" value="SecD/SecF_bac"/>
</dbReference>
<feature type="transmembrane region" description="Helical" evidence="9">
    <location>
        <begin position="7"/>
        <end position="28"/>
    </location>
</feature>
<dbReference type="EMBL" id="FMZO01000001">
    <property type="protein sequence ID" value="SDC13776.1"/>
    <property type="molecule type" value="Genomic_DNA"/>
</dbReference>
<dbReference type="SUPFAM" id="SSF82866">
    <property type="entry name" value="Multidrug efflux transporter AcrB transmembrane domain"/>
    <property type="match status" value="2"/>
</dbReference>
<dbReference type="OrthoDB" id="9805019at2"/>
<feature type="transmembrane region" description="Helical" evidence="9">
    <location>
        <begin position="553"/>
        <end position="572"/>
    </location>
</feature>
<evidence type="ECO:0000256" key="7">
    <source>
        <dbReference type="ARBA" id="ARBA00023010"/>
    </source>
</evidence>
<reference evidence="16" key="1">
    <citation type="submission" date="2016-10" db="EMBL/GenBank/DDBJ databases">
        <authorList>
            <person name="Varghese N."/>
            <person name="Submissions S."/>
        </authorList>
    </citation>
    <scope>NUCLEOTIDE SEQUENCE [LARGE SCALE GENOMIC DNA]</scope>
    <source>
        <strain evidence="16">DSM 25811 / CCM 8410 / LMG 26954 / E90</strain>
    </source>
</reference>